<keyword evidence="1" id="KW-1133">Transmembrane helix</keyword>
<evidence type="ECO:0008006" key="4">
    <source>
        <dbReference type="Google" id="ProtNLM"/>
    </source>
</evidence>
<feature type="transmembrane region" description="Helical" evidence="1">
    <location>
        <begin position="12"/>
        <end position="38"/>
    </location>
</feature>
<dbReference type="Proteomes" id="UP000281098">
    <property type="component" value="Unassembled WGS sequence"/>
</dbReference>
<name>A0ABX9YE01_9BURK</name>
<proteinExistence type="predicted"/>
<dbReference type="EMBL" id="QTPM01000073">
    <property type="protein sequence ID" value="RQY81239.1"/>
    <property type="molecule type" value="Genomic_DNA"/>
</dbReference>
<sequence>MNSHNVIRFTAWNAIIGGLVAYATVGLSLAVTGGDIGVMLQGASMLKLPTETRDLFRWWMLADVLGFYLPFVAIGGYVVHAFREELGALGGMVALAVGLYVMSGITGAVIQMAALHPLAHVYAGGDDAAKVAAAAIWSAISNATQNGLWWVEGPVVFFWTPIAARLLKKAGWGGTILLRIVGGFFGLFFVLGFFPSLNRLSIACETVVVLVLPLWMLLFGWQLLRRSTARVAQAQAHALR</sequence>
<keyword evidence="3" id="KW-1185">Reference proteome</keyword>
<dbReference type="RefSeq" id="WP_124491928.1">
    <property type="nucleotide sequence ID" value="NZ_QTOI01000069.1"/>
</dbReference>
<feature type="transmembrane region" description="Helical" evidence="1">
    <location>
        <begin position="200"/>
        <end position="221"/>
    </location>
</feature>
<evidence type="ECO:0000313" key="2">
    <source>
        <dbReference type="EMBL" id="RQY81239.1"/>
    </source>
</evidence>
<keyword evidence="1" id="KW-0812">Transmembrane</keyword>
<reference evidence="2 3" key="1">
    <citation type="submission" date="2018-08" db="EMBL/GenBank/DDBJ databases">
        <title>Comparative analysis of Burkholderia isolates from Puerto Rico.</title>
        <authorList>
            <person name="Hall C."/>
            <person name="Sahl J."/>
            <person name="Wagner D."/>
        </authorList>
    </citation>
    <scope>NUCLEOTIDE SEQUENCE [LARGE SCALE GENOMIC DNA]</scope>
    <source>
        <strain evidence="2 3">Bp8966</strain>
    </source>
</reference>
<keyword evidence="1" id="KW-0472">Membrane</keyword>
<evidence type="ECO:0000256" key="1">
    <source>
        <dbReference type="SAM" id="Phobius"/>
    </source>
</evidence>
<feature type="transmembrane region" description="Helical" evidence="1">
    <location>
        <begin position="86"/>
        <end position="110"/>
    </location>
</feature>
<comment type="caution">
    <text evidence="2">The sequence shown here is derived from an EMBL/GenBank/DDBJ whole genome shotgun (WGS) entry which is preliminary data.</text>
</comment>
<evidence type="ECO:0000313" key="3">
    <source>
        <dbReference type="Proteomes" id="UP000281098"/>
    </source>
</evidence>
<feature type="transmembrane region" description="Helical" evidence="1">
    <location>
        <begin position="147"/>
        <end position="164"/>
    </location>
</feature>
<gene>
    <name evidence="2" type="ORF">DF017_33400</name>
</gene>
<feature type="transmembrane region" description="Helical" evidence="1">
    <location>
        <begin position="58"/>
        <end position="79"/>
    </location>
</feature>
<protein>
    <recommendedName>
        <fullName evidence="4">DUF4386 family protein</fullName>
    </recommendedName>
</protein>
<feature type="transmembrane region" description="Helical" evidence="1">
    <location>
        <begin position="176"/>
        <end position="194"/>
    </location>
</feature>
<organism evidence="2 3">
    <name type="scientific">Burkholderia stagnalis</name>
    <dbReference type="NCBI Taxonomy" id="1503054"/>
    <lineage>
        <taxon>Bacteria</taxon>
        <taxon>Pseudomonadati</taxon>
        <taxon>Pseudomonadota</taxon>
        <taxon>Betaproteobacteria</taxon>
        <taxon>Burkholderiales</taxon>
        <taxon>Burkholderiaceae</taxon>
        <taxon>Burkholderia</taxon>
        <taxon>Burkholderia cepacia complex</taxon>
    </lineage>
</organism>
<accession>A0ABX9YE01</accession>